<dbReference type="Proteomes" id="UP000185511">
    <property type="component" value="Chromosome"/>
</dbReference>
<protein>
    <submittedName>
        <fullName evidence="1">Uncharacterized protein</fullName>
    </submittedName>
</protein>
<keyword evidence="2" id="KW-1185">Reference proteome</keyword>
<gene>
    <name evidence="1" type="ORF">UA74_15695</name>
</gene>
<sequence>MASVVVAHGNARTLTESWECRDFGDGAEPAIVDGCSTFRAPHVLAGTRSSSTLVGHELLPGGTTLFSGFAAEVSR</sequence>
<dbReference type="KEGG" id="acad:UA74_15695"/>
<dbReference type="EMBL" id="CP016076">
    <property type="protein sequence ID" value="APU15191.1"/>
    <property type="molecule type" value="Genomic_DNA"/>
</dbReference>
<dbReference type="AlphaFoldDB" id="A0AAC9LD89"/>
<evidence type="ECO:0000313" key="2">
    <source>
        <dbReference type="Proteomes" id="UP000185511"/>
    </source>
</evidence>
<proteinExistence type="predicted"/>
<evidence type="ECO:0000313" key="1">
    <source>
        <dbReference type="EMBL" id="APU15191.1"/>
    </source>
</evidence>
<name>A0AAC9LD89_9PSEU</name>
<reference evidence="2" key="1">
    <citation type="submission" date="2016-06" db="EMBL/GenBank/DDBJ databases">
        <title>Complete genome sequence of Actinoalloteichus fjordicus DSM 46855 (=ADI127-17), type strain of the new species Actinoalloteichus fjordicus.</title>
        <authorList>
            <person name="Ruckert C."/>
            <person name="Nouioui I."/>
            <person name="Willmese J."/>
            <person name="van Wezel G."/>
            <person name="Klenk H.-P."/>
            <person name="Kalinowski J."/>
            <person name="Zotchev S.B."/>
        </authorList>
    </citation>
    <scope>NUCLEOTIDE SEQUENCE [LARGE SCALE GENOMIC DNA]</scope>
    <source>
        <strain evidence="2">ADI127-7</strain>
    </source>
</reference>
<organism evidence="1 2">
    <name type="scientific">Actinoalloteichus fjordicus</name>
    <dbReference type="NCBI Taxonomy" id="1612552"/>
    <lineage>
        <taxon>Bacteria</taxon>
        <taxon>Bacillati</taxon>
        <taxon>Actinomycetota</taxon>
        <taxon>Actinomycetes</taxon>
        <taxon>Pseudonocardiales</taxon>
        <taxon>Pseudonocardiaceae</taxon>
        <taxon>Actinoalloteichus</taxon>
    </lineage>
</organism>
<accession>A0AAC9LD89</accession>